<organism evidence="1 2">
    <name type="scientific">Rhododendron molle</name>
    <name type="common">Chinese azalea</name>
    <name type="synonym">Azalea mollis</name>
    <dbReference type="NCBI Taxonomy" id="49168"/>
    <lineage>
        <taxon>Eukaryota</taxon>
        <taxon>Viridiplantae</taxon>
        <taxon>Streptophyta</taxon>
        <taxon>Embryophyta</taxon>
        <taxon>Tracheophyta</taxon>
        <taxon>Spermatophyta</taxon>
        <taxon>Magnoliopsida</taxon>
        <taxon>eudicotyledons</taxon>
        <taxon>Gunneridae</taxon>
        <taxon>Pentapetalae</taxon>
        <taxon>asterids</taxon>
        <taxon>Ericales</taxon>
        <taxon>Ericaceae</taxon>
        <taxon>Ericoideae</taxon>
        <taxon>Rhodoreae</taxon>
        <taxon>Rhododendron</taxon>
    </lineage>
</organism>
<gene>
    <name evidence="1" type="ORF">RHMOL_Rhmol09G0129400</name>
</gene>
<comment type="caution">
    <text evidence="1">The sequence shown here is derived from an EMBL/GenBank/DDBJ whole genome shotgun (WGS) entry which is preliminary data.</text>
</comment>
<dbReference type="Proteomes" id="UP001062846">
    <property type="component" value="Chromosome 9"/>
</dbReference>
<protein>
    <submittedName>
        <fullName evidence="1">Uncharacterized protein</fullName>
    </submittedName>
</protein>
<keyword evidence="2" id="KW-1185">Reference proteome</keyword>
<sequence length="96" mass="11077">MSSSTTRSSKNQNYIKYKNRTCHCGERAVVKISKSEQNPGRLYYHCELEVNQGGYHIWDWCNPINMHNQLQVPTSTYAPNDNVVELVPPVQEFDST</sequence>
<accession>A0ACC0MDW2</accession>
<reference evidence="1" key="1">
    <citation type="submission" date="2022-02" db="EMBL/GenBank/DDBJ databases">
        <title>Plant Genome Project.</title>
        <authorList>
            <person name="Zhang R.-G."/>
        </authorList>
    </citation>
    <scope>NUCLEOTIDE SEQUENCE</scope>
    <source>
        <strain evidence="1">AT1</strain>
    </source>
</reference>
<name>A0ACC0MDW2_RHOML</name>
<proteinExistence type="predicted"/>
<evidence type="ECO:0000313" key="1">
    <source>
        <dbReference type="EMBL" id="KAI8538764.1"/>
    </source>
</evidence>
<dbReference type="EMBL" id="CM046396">
    <property type="protein sequence ID" value="KAI8538764.1"/>
    <property type="molecule type" value="Genomic_DNA"/>
</dbReference>
<evidence type="ECO:0000313" key="2">
    <source>
        <dbReference type="Proteomes" id="UP001062846"/>
    </source>
</evidence>